<dbReference type="Proteomes" id="UP001516662">
    <property type="component" value="Unassembled WGS sequence"/>
</dbReference>
<accession>A0ABR9QLM8</accession>
<proteinExistence type="predicted"/>
<evidence type="ECO:0000313" key="1">
    <source>
        <dbReference type="EMBL" id="MBE4909415.1"/>
    </source>
</evidence>
<name>A0ABR9QLM8_9BACI</name>
<gene>
    <name evidence="1" type="ORF">IMZ08_15290</name>
</gene>
<evidence type="ECO:0000313" key="2">
    <source>
        <dbReference type="Proteomes" id="UP001516662"/>
    </source>
</evidence>
<dbReference type="EMBL" id="JADCLJ010000022">
    <property type="protein sequence ID" value="MBE4909415.1"/>
    <property type="molecule type" value="Genomic_DNA"/>
</dbReference>
<protein>
    <submittedName>
        <fullName evidence="1">Uncharacterized protein</fullName>
    </submittedName>
</protein>
<sequence length="94" mass="10678">MLSGNGIDINTVHDEAIIQHFEDGVGHRLFALIPNFPFMFVGTILEVADDHVLVDVETTSQAVLENRVWHIHIHSIEVFFIERHDGPQIPKLID</sequence>
<comment type="caution">
    <text evidence="1">The sequence shown here is derived from an EMBL/GenBank/DDBJ whole genome shotgun (WGS) entry which is preliminary data.</text>
</comment>
<reference evidence="1 2" key="1">
    <citation type="submission" date="2020-10" db="EMBL/GenBank/DDBJ databases">
        <title>Bacillus sp. HD4P25, an endophyte from a halophyte.</title>
        <authorList>
            <person name="Sun J.-Q."/>
        </authorList>
    </citation>
    <scope>NUCLEOTIDE SEQUENCE [LARGE SCALE GENOMIC DNA]</scope>
    <source>
        <strain evidence="1 2">YIM 93174</strain>
    </source>
</reference>
<keyword evidence="2" id="KW-1185">Reference proteome</keyword>
<organism evidence="1 2">
    <name type="scientific">Litchfieldia luteola</name>
    <dbReference type="NCBI Taxonomy" id="682179"/>
    <lineage>
        <taxon>Bacteria</taxon>
        <taxon>Bacillati</taxon>
        <taxon>Bacillota</taxon>
        <taxon>Bacilli</taxon>
        <taxon>Bacillales</taxon>
        <taxon>Bacillaceae</taxon>
        <taxon>Litchfieldia</taxon>
    </lineage>
</organism>